<name>A0A3G6JD17_LACDL</name>
<proteinExistence type="predicted"/>
<gene>
    <name evidence="1" type="ORF">DQL93_04445</name>
</gene>
<dbReference type="AlphaFoldDB" id="A0A3G6JD17"/>
<evidence type="ECO:0000313" key="1">
    <source>
        <dbReference type="EMBL" id="AZA15877.1"/>
    </source>
</evidence>
<reference evidence="1" key="1">
    <citation type="submission" date="2018-07" db="EMBL/GenBank/DDBJ databases">
        <authorList>
            <person name="Somerville V."/>
        </authorList>
    </citation>
    <scope>NUCLEOTIDE SEQUENCE</scope>
    <source>
        <strain evidence="1">NWC_2_2</strain>
    </source>
</reference>
<dbReference type="EMBL" id="CP031023">
    <property type="protein sequence ID" value="AZA15877.1"/>
    <property type="molecule type" value="Genomic_DNA"/>
</dbReference>
<organism evidence="1">
    <name type="scientific">Lactobacillus delbrueckii subsp. lactis</name>
    <dbReference type="NCBI Taxonomy" id="29397"/>
    <lineage>
        <taxon>Bacteria</taxon>
        <taxon>Bacillati</taxon>
        <taxon>Bacillota</taxon>
        <taxon>Bacilli</taxon>
        <taxon>Lactobacillales</taxon>
        <taxon>Lactobacillaceae</taxon>
        <taxon>Lactobacillus</taxon>
    </lineage>
</organism>
<protein>
    <submittedName>
        <fullName evidence="1">Dipeptidase</fullName>
    </submittedName>
</protein>
<sequence>MAEVTDQAQGLTGEELTTFLTKANQETVAHCRQESEKLWGQLFKEAIKLSKLTFNMDKNL</sequence>
<accession>A0A3G6JD17</accession>